<dbReference type="InterPro" id="IPR023016">
    <property type="entry name" value="HisA/PriA"/>
</dbReference>
<dbReference type="GO" id="GO:0016853">
    <property type="term" value="F:isomerase activity"/>
    <property type="evidence" value="ECO:0007669"/>
    <property type="project" value="UniProtKB-KW"/>
</dbReference>
<evidence type="ECO:0000256" key="7">
    <source>
        <dbReference type="ARBA" id="ARBA00023102"/>
    </source>
</evidence>
<sequence>MNIYPAIDLKDGKAVRLLKGEMAKATVFNDDPAAQARDFVAAGCQWLHLVDLDGAFAGRSENSQAVQSILASVDVPVQLGGGLRSMENIDHWLELGVRRVILGTVAVKNPDLVKAACKAHPGRIVVGIDARGGKVATEGWAQTSQMDAADLAKRFEDAGVEAIIFTDIDRDGMLMGVNWQAVADLADAVTIPVIASGGVRDMADVESLRLMAHKTTGRIDGMVIGRALYDGAIDLRAALEVLSVPC</sequence>
<reference evidence="13" key="1">
    <citation type="journal article" date="2019" name="Int. J. Syst. Evol. Microbiol.">
        <title>The Global Catalogue of Microorganisms (GCM) 10K type strain sequencing project: providing services to taxonomists for standard genome sequencing and annotation.</title>
        <authorList>
            <consortium name="The Broad Institute Genomics Platform"/>
            <consortium name="The Broad Institute Genome Sequencing Center for Infectious Disease"/>
            <person name="Wu L."/>
            <person name="Ma J."/>
        </authorList>
    </citation>
    <scope>NUCLEOTIDE SEQUENCE [LARGE SCALE GENOMIC DNA]</scope>
    <source>
        <strain evidence="13">JCM 17843</strain>
    </source>
</reference>
<dbReference type="InterPro" id="IPR044524">
    <property type="entry name" value="Isoase_HisA-like"/>
</dbReference>
<comment type="caution">
    <text evidence="12">The sequence shown here is derived from an EMBL/GenBank/DDBJ whole genome shotgun (WGS) entry which is preliminary data.</text>
</comment>
<dbReference type="SUPFAM" id="SSF51366">
    <property type="entry name" value="Ribulose-phoshate binding barrel"/>
    <property type="match status" value="1"/>
</dbReference>
<comment type="pathway">
    <text evidence="3 9 11">Amino-acid biosynthesis; L-histidine biosynthesis; L-histidine from 5-phospho-alpha-D-ribose 1-diphosphate: step 4/9.</text>
</comment>
<evidence type="ECO:0000313" key="12">
    <source>
        <dbReference type="EMBL" id="GGO07522.1"/>
    </source>
</evidence>
<evidence type="ECO:0000256" key="8">
    <source>
        <dbReference type="ARBA" id="ARBA00023235"/>
    </source>
</evidence>
<dbReference type="InterPro" id="IPR006062">
    <property type="entry name" value="His_biosynth"/>
</dbReference>
<gene>
    <name evidence="9 12" type="primary">hisA</name>
    <name evidence="12" type="ORF">GCM10007972_07000</name>
</gene>
<evidence type="ECO:0000256" key="2">
    <source>
        <dbReference type="ARBA" id="ARBA00004496"/>
    </source>
</evidence>
<dbReference type="InterPro" id="IPR011060">
    <property type="entry name" value="RibuloseP-bd_barrel"/>
</dbReference>
<evidence type="ECO:0000256" key="6">
    <source>
        <dbReference type="ARBA" id="ARBA00022605"/>
    </source>
</evidence>
<dbReference type="EC" id="5.3.1.16" evidence="9 11"/>
<dbReference type="CDD" id="cd04732">
    <property type="entry name" value="HisA"/>
    <property type="match status" value="1"/>
</dbReference>
<evidence type="ECO:0000256" key="11">
    <source>
        <dbReference type="RuleBase" id="RU003658"/>
    </source>
</evidence>
<organism evidence="12 13">
    <name type="scientific">Iodidimonas muriae</name>
    <dbReference type="NCBI Taxonomy" id="261467"/>
    <lineage>
        <taxon>Bacteria</taxon>
        <taxon>Pseudomonadati</taxon>
        <taxon>Pseudomonadota</taxon>
        <taxon>Alphaproteobacteria</taxon>
        <taxon>Iodidimonadales</taxon>
        <taxon>Iodidimonadaceae</taxon>
        <taxon>Iodidimonas</taxon>
    </lineage>
</organism>
<dbReference type="InterPro" id="IPR013785">
    <property type="entry name" value="Aldolase_TIM"/>
</dbReference>
<dbReference type="Gene3D" id="3.20.20.70">
    <property type="entry name" value="Aldolase class I"/>
    <property type="match status" value="1"/>
</dbReference>
<comment type="similarity">
    <text evidence="4 9 10">Belongs to the HisA/HisF family.</text>
</comment>
<keyword evidence="6 9" id="KW-0028">Amino-acid biosynthesis</keyword>
<evidence type="ECO:0000313" key="13">
    <source>
        <dbReference type="Proteomes" id="UP000602381"/>
    </source>
</evidence>
<proteinExistence type="inferred from homology"/>
<evidence type="ECO:0000256" key="1">
    <source>
        <dbReference type="ARBA" id="ARBA00000901"/>
    </source>
</evidence>
<keyword evidence="5 9" id="KW-0963">Cytoplasm</keyword>
<name>A0ABQ2L9D6_9PROT</name>
<accession>A0ABQ2L9D6</accession>
<comment type="subcellular location">
    <subcellularLocation>
        <location evidence="2 9 11">Cytoplasm</location>
    </subcellularLocation>
</comment>
<dbReference type="Proteomes" id="UP000602381">
    <property type="component" value="Unassembled WGS sequence"/>
</dbReference>
<keyword evidence="13" id="KW-1185">Reference proteome</keyword>
<evidence type="ECO:0000256" key="10">
    <source>
        <dbReference type="RuleBase" id="RU003657"/>
    </source>
</evidence>
<protein>
    <recommendedName>
        <fullName evidence="9 11">1-(5-phosphoribosyl)-5-[(5-phosphoribosylamino)methylideneamino] imidazole-4-carboxamide isomerase</fullName>
        <ecNumber evidence="9 11">5.3.1.16</ecNumber>
    </recommendedName>
    <alternativeName>
        <fullName evidence="9">Phosphoribosylformimino-5-aminoimidazole carboxamide ribotide isomerase</fullName>
    </alternativeName>
</protein>
<dbReference type="HAMAP" id="MF_01014">
    <property type="entry name" value="HisA"/>
    <property type="match status" value="1"/>
</dbReference>
<feature type="active site" description="Proton donor" evidence="9">
    <location>
        <position position="129"/>
    </location>
</feature>
<dbReference type="RefSeq" id="WP_150004268.1">
    <property type="nucleotide sequence ID" value="NZ_BMOV01000002.1"/>
</dbReference>
<evidence type="ECO:0000256" key="5">
    <source>
        <dbReference type="ARBA" id="ARBA00022490"/>
    </source>
</evidence>
<feature type="active site" description="Proton acceptor" evidence="9">
    <location>
        <position position="8"/>
    </location>
</feature>
<evidence type="ECO:0000256" key="4">
    <source>
        <dbReference type="ARBA" id="ARBA00009667"/>
    </source>
</evidence>
<dbReference type="InterPro" id="IPR006063">
    <property type="entry name" value="HisA_bact_arch"/>
</dbReference>
<dbReference type="EMBL" id="BMOV01000002">
    <property type="protein sequence ID" value="GGO07522.1"/>
    <property type="molecule type" value="Genomic_DNA"/>
</dbReference>
<keyword evidence="7 9" id="KW-0368">Histidine biosynthesis</keyword>
<evidence type="ECO:0000256" key="3">
    <source>
        <dbReference type="ARBA" id="ARBA00005133"/>
    </source>
</evidence>
<evidence type="ECO:0000256" key="9">
    <source>
        <dbReference type="HAMAP-Rule" id="MF_01014"/>
    </source>
</evidence>
<keyword evidence="8 9" id="KW-0413">Isomerase</keyword>
<comment type="catalytic activity">
    <reaction evidence="1 9 11">
        <text>1-(5-phospho-beta-D-ribosyl)-5-[(5-phospho-beta-D-ribosylamino)methylideneamino]imidazole-4-carboxamide = 5-[(5-phospho-1-deoxy-D-ribulos-1-ylimino)methylamino]-1-(5-phospho-beta-D-ribosyl)imidazole-4-carboxamide</text>
        <dbReference type="Rhea" id="RHEA:15469"/>
        <dbReference type="ChEBI" id="CHEBI:58435"/>
        <dbReference type="ChEBI" id="CHEBI:58525"/>
        <dbReference type="EC" id="5.3.1.16"/>
    </reaction>
</comment>
<dbReference type="Pfam" id="PF00977">
    <property type="entry name" value="His_biosynth"/>
    <property type="match status" value="1"/>
</dbReference>
<dbReference type="NCBIfam" id="NF010112">
    <property type="entry name" value="PRK13585.1"/>
    <property type="match status" value="1"/>
</dbReference>
<dbReference type="PANTHER" id="PTHR43090:SF2">
    <property type="entry name" value="1-(5-PHOSPHORIBOSYL)-5-[(5-PHOSPHORIBOSYLAMINO)METHYLIDENEAMINO] IMIDAZOLE-4-CARBOXAMIDE ISOMERASE"/>
    <property type="match status" value="1"/>
</dbReference>
<dbReference type="NCBIfam" id="TIGR00007">
    <property type="entry name" value="1-(5-phosphoribosyl)-5-[(5-phosphoribosylamino)methylideneamino]imidazole-4-carboxamide isomerase"/>
    <property type="match status" value="1"/>
</dbReference>
<dbReference type="PANTHER" id="PTHR43090">
    <property type="entry name" value="1-(5-PHOSPHORIBOSYL)-5-[(5-PHOSPHORIBOSYLAMINO)METHYLIDENEAMINO] IMIDAZOLE-4-CARBOXAMIDE ISOMERASE"/>
    <property type="match status" value="1"/>
</dbReference>